<evidence type="ECO:0000313" key="8">
    <source>
        <dbReference type="EMBL" id="RHN53695.1"/>
    </source>
</evidence>
<dbReference type="InterPro" id="IPR039605">
    <property type="entry name" value="AHL"/>
</dbReference>
<name>A0A396HQR7_MEDTR</name>
<keyword evidence="1 5" id="KW-0805">Transcription regulation</keyword>
<dbReference type="EMBL" id="PSQE01000005">
    <property type="protein sequence ID" value="RHN53695.1"/>
    <property type="molecule type" value="Genomic_DNA"/>
</dbReference>
<dbReference type="CDD" id="cd11378">
    <property type="entry name" value="DUF296"/>
    <property type="match status" value="1"/>
</dbReference>
<dbReference type="PROSITE" id="PS51742">
    <property type="entry name" value="PPC"/>
    <property type="match status" value="1"/>
</dbReference>
<dbReference type="AlphaFoldDB" id="A0A396HQR7"/>
<dbReference type="PANTHER" id="PTHR31500">
    <property type="entry name" value="AT-HOOK MOTIF NUCLEAR-LOCALIZED PROTEIN 9"/>
    <property type="match status" value="1"/>
</dbReference>
<evidence type="ECO:0000256" key="6">
    <source>
        <dbReference type="SAM" id="MobiDB-lite"/>
    </source>
</evidence>
<evidence type="ECO:0000313" key="9">
    <source>
        <dbReference type="Proteomes" id="UP000265566"/>
    </source>
</evidence>
<accession>A0A396HQR7</accession>
<comment type="domain">
    <text evidence="5">The PPC domain mediates interactions between AHL proteins.</text>
</comment>
<dbReference type="Pfam" id="PF03479">
    <property type="entry name" value="PCC"/>
    <property type="match status" value="1"/>
</dbReference>
<dbReference type="Gene3D" id="3.30.1330.80">
    <property type="entry name" value="Hypothetical protein, similar to alpha- acetolactate decarboxylase, domain 2"/>
    <property type="match status" value="1"/>
</dbReference>
<feature type="domain" description="PPC" evidence="7">
    <location>
        <begin position="94"/>
        <end position="237"/>
    </location>
</feature>
<evidence type="ECO:0000256" key="1">
    <source>
        <dbReference type="ARBA" id="ARBA00023015"/>
    </source>
</evidence>
<comment type="caution">
    <text evidence="8">The sequence shown here is derived from an EMBL/GenBank/DDBJ whole genome shotgun (WGS) entry which is preliminary data.</text>
</comment>
<comment type="function">
    <text evidence="5">Transcription factor that specifically binds AT-rich DNA sequences related to the nuclear matrix attachment regions (MARs).</text>
</comment>
<dbReference type="GO" id="GO:0005634">
    <property type="term" value="C:nucleus"/>
    <property type="evidence" value="ECO:0007669"/>
    <property type="project" value="UniProtKB-SubCell"/>
</dbReference>
<dbReference type="InterPro" id="IPR005175">
    <property type="entry name" value="PPC_dom"/>
</dbReference>
<evidence type="ECO:0000256" key="3">
    <source>
        <dbReference type="ARBA" id="ARBA00023163"/>
    </source>
</evidence>
<organism evidence="8 9">
    <name type="scientific">Medicago truncatula</name>
    <name type="common">Barrel medic</name>
    <name type="synonym">Medicago tribuloides</name>
    <dbReference type="NCBI Taxonomy" id="3880"/>
    <lineage>
        <taxon>Eukaryota</taxon>
        <taxon>Viridiplantae</taxon>
        <taxon>Streptophyta</taxon>
        <taxon>Embryophyta</taxon>
        <taxon>Tracheophyta</taxon>
        <taxon>Spermatophyta</taxon>
        <taxon>Magnoliopsida</taxon>
        <taxon>eudicotyledons</taxon>
        <taxon>Gunneridae</taxon>
        <taxon>Pentapetalae</taxon>
        <taxon>rosids</taxon>
        <taxon>fabids</taxon>
        <taxon>Fabales</taxon>
        <taxon>Fabaceae</taxon>
        <taxon>Papilionoideae</taxon>
        <taxon>50 kb inversion clade</taxon>
        <taxon>NPAAA clade</taxon>
        <taxon>Hologalegina</taxon>
        <taxon>IRL clade</taxon>
        <taxon>Trifolieae</taxon>
        <taxon>Medicago</taxon>
    </lineage>
</organism>
<reference evidence="9" key="1">
    <citation type="journal article" date="2018" name="Nat. Plants">
        <title>Whole-genome landscape of Medicago truncatula symbiotic genes.</title>
        <authorList>
            <person name="Pecrix Y."/>
            <person name="Staton S.E."/>
            <person name="Sallet E."/>
            <person name="Lelandais-Briere C."/>
            <person name="Moreau S."/>
            <person name="Carrere S."/>
            <person name="Blein T."/>
            <person name="Jardinaud M.F."/>
            <person name="Latrasse D."/>
            <person name="Zouine M."/>
            <person name="Zahm M."/>
            <person name="Kreplak J."/>
            <person name="Mayjonade B."/>
            <person name="Satge C."/>
            <person name="Perez M."/>
            <person name="Cauet S."/>
            <person name="Marande W."/>
            <person name="Chantry-Darmon C."/>
            <person name="Lopez-Roques C."/>
            <person name="Bouchez O."/>
            <person name="Berard A."/>
            <person name="Debelle F."/>
            <person name="Munos S."/>
            <person name="Bendahmane A."/>
            <person name="Berges H."/>
            <person name="Niebel A."/>
            <person name="Buitink J."/>
            <person name="Frugier F."/>
            <person name="Benhamed M."/>
            <person name="Crespi M."/>
            <person name="Gouzy J."/>
            <person name="Gamas P."/>
        </authorList>
    </citation>
    <scope>NUCLEOTIDE SEQUENCE [LARGE SCALE GENOMIC DNA]</scope>
    <source>
        <strain evidence="9">cv. Jemalong A17</strain>
    </source>
</reference>
<protein>
    <recommendedName>
        <fullName evidence="5">AT-hook motif nuclear-localized protein</fullName>
    </recommendedName>
</protein>
<gene>
    <name evidence="8" type="ORF">MtrunA17_Chr5g0398621</name>
</gene>
<feature type="compositionally biased region" description="Basic residues" evidence="6">
    <location>
        <begin position="45"/>
        <end position="54"/>
    </location>
</feature>
<comment type="subcellular location">
    <subcellularLocation>
        <location evidence="5">Nucleus</location>
    </subcellularLocation>
</comment>
<evidence type="ECO:0000256" key="4">
    <source>
        <dbReference type="ARBA" id="ARBA00023242"/>
    </source>
</evidence>
<keyword evidence="2 5" id="KW-0238">DNA-binding</keyword>
<feature type="region of interest" description="Disordered" evidence="6">
    <location>
        <begin position="224"/>
        <end position="247"/>
    </location>
</feature>
<evidence type="ECO:0000259" key="7">
    <source>
        <dbReference type="PROSITE" id="PS51742"/>
    </source>
</evidence>
<dbReference type="Gramene" id="rna28628">
    <property type="protein sequence ID" value="RHN53695.1"/>
    <property type="gene ID" value="gene28628"/>
</dbReference>
<feature type="region of interest" description="Disordered" evidence="6">
    <location>
        <begin position="1"/>
        <end position="70"/>
    </location>
</feature>
<dbReference type="Proteomes" id="UP000265566">
    <property type="component" value="Chromosome 5"/>
</dbReference>
<dbReference type="GO" id="GO:0003680">
    <property type="term" value="F:minor groove of adenine-thymine-rich DNA binding"/>
    <property type="evidence" value="ECO:0007669"/>
    <property type="project" value="UniProtKB-UniRule"/>
</dbReference>
<keyword evidence="4 5" id="KW-0539">Nucleus</keyword>
<evidence type="ECO:0000256" key="5">
    <source>
        <dbReference type="RuleBase" id="RU367031"/>
    </source>
</evidence>
<dbReference type="PANTHER" id="PTHR31500:SF7">
    <property type="entry name" value="AT-HOOK MOTIF NUCLEAR-LOCALIZED PROTEIN 1"/>
    <property type="match status" value="1"/>
</dbReference>
<dbReference type="SUPFAM" id="SSF117856">
    <property type="entry name" value="AF0104/ALDC/Ptd012-like"/>
    <property type="match status" value="1"/>
</dbReference>
<keyword evidence="3 5" id="KW-0804">Transcription</keyword>
<evidence type="ECO:0000256" key="2">
    <source>
        <dbReference type="ARBA" id="ARBA00023125"/>
    </source>
</evidence>
<sequence>MKGASDTPTDYPAAPRTRIPDFASGPAADSTSQGGIPPMQPVAPAKKKRGRPRKYRPDGSLSLAIPPKPTSSSIGEAAKFELENPGQLPASSVSATFTPHIIIVNAGEDVPMKIMSFCQQGPEAICILYVNGVISKVVISRPQSSRTLFTYEVKLHGRYEIRTLSGSFMPKEKCGRRSISGGMSVSLVDLHGHVVGGRVAGPLVAASPVNVVVGSFLPSEHEQKLKTQNNEVISTPAAPMSTAGPNT</sequence>
<proteinExistence type="predicted"/>